<evidence type="ECO:0000256" key="3">
    <source>
        <dbReference type="ARBA" id="ARBA00022741"/>
    </source>
</evidence>
<dbReference type="PROSITE" id="PS50893">
    <property type="entry name" value="ABC_TRANSPORTER_2"/>
    <property type="match status" value="2"/>
</dbReference>
<reference evidence="11 12" key="1">
    <citation type="journal article" date="2024" name="J. Plant Pathol.">
        <title>Sequence and assembly of the genome of Seiridium unicorne, isolate CBS 538.82, causal agent of cypress canker disease.</title>
        <authorList>
            <person name="Scali E."/>
            <person name="Rocca G.D."/>
            <person name="Danti R."/>
            <person name="Garbelotto M."/>
            <person name="Barberini S."/>
            <person name="Baroncelli R."/>
            <person name="Emiliani G."/>
        </authorList>
    </citation>
    <scope>NUCLEOTIDE SEQUENCE [LARGE SCALE GENOMIC DNA]</scope>
    <source>
        <strain evidence="11 12">BM-138-508</strain>
    </source>
</reference>
<dbReference type="PROSITE" id="PS00211">
    <property type="entry name" value="ABC_TRANSPORTER_1"/>
    <property type="match status" value="2"/>
</dbReference>
<feature type="domain" description="ABC transmembrane type-1" evidence="10">
    <location>
        <begin position="132"/>
        <end position="422"/>
    </location>
</feature>
<keyword evidence="5 8" id="KW-1133">Transmembrane helix</keyword>
<evidence type="ECO:0000259" key="9">
    <source>
        <dbReference type="PROSITE" id="PS50893"/>
    </source>
</evidence>
<dbReference type="InterPro" id="IPR017871">
    <property type="entry name" value="ABC_transporter-like_CS"/>
</dbReference>
<dbReference type="Pfam" id="PF00664">
    <property type="entry name" value="ABC_membrane"/>
    <property type="match status" value="2"/>
</dbReference>
<dbReference type="InterPro" id="IPR039421">
    <property type="entry name" value="Type_1_exporter"/>
</dbReference>
<proteinExistence type="predicted"/>
<evidence type="ECO:0000256" key="7">
    <source>
        <dbReference type="SAM" id="MobiDB-lite"/>
    </source>
</evidence>
<evidence type="ECO:0000256" key="1">
    <source>
        <dbReference type="ARBA" id="ARBA00004141"/>
    </source>
</evidence>
<dbReference type="SUPFAM" id="SSF90123">
    <property type="entry name" value="ABC transporter transmembrane region"/>
    <property type="match status" value="2"/>
</dbReference>
<dbReference type="SMART" id="SM00382">
    <property type="entry name" value="AAA"/>
    <property type="match status" value="2"/>
</dbReference>
<feature type="domain" description="ABC transporter" evidence="9">
    <location>
        <begin position="1113"/>
        <end position="1351"/>
    </location>
</feature>
<feature type="transmembrane region" description="Helical" evidence="8">
    <location>
        <begin position="279"/>
        <end position="301"/>
    </location>
</feature>
<protein>
    <submittedName>
        <fullName evidence="11">P-loop containing nucleoside triphosphate hydrolase protein</fullName>
    </submittedName>
</protein>
<evidence type="ECO:0000313" key="11">
    <source>
        <dbReference type="EMBL" id="KAK9420886.1"/>
    </source>
</evidence>
<keyword evidence="3" id="KW-0547">Nucleotide-binding</keyword>
<dbReference type="CDD" id="cd03249">
    <property type="entry name" value="ABC_MTABC3_MDL1_MDL2"/>
    <property type="match status" value="2"/>
</dbReference>
<dbReference type="EMBL" id="JARVKF010000223">
    <property type="protein sequence ID" value="KAK9420886.1"/>
    <property type="molecule type" value="Genomic_DNA"/>
</dbReference>
<dbReference type="SUPFAM" id="SSF52540">
    <property type="entry name" value="P-loop containing nucleoside triphosphate hydrolases"/>
    <property type="match status" value="2"/>
</dbReference>
<feature type="domain" description="ABC transporter" evidence="9">
    <location>
        <begin position="457"/>
        <end position="702"/>
    </location>
</feature>
<dbReference type="GO" id="GO:0016787">
    <property type="term" value="F:hydrolase activity"/>
    <property type="evidence" value="ECO:0007669"/>
    <property type="project" value="UniProtKB-KW"/>
</dbReference>
<keyword evidence="4" id="KW-0067">ATP-binding</keyword>
<feature type="transmembrane region" description="Helical" evidence="8">
    <location>
        <begin position="180"/>
        <end position="203"/>
    </location>
</feature>
<dbReference type="CDD" id="cd18577">
    <property type="entry name" value="ABC_6TM_Pgp_ABCB1_D1_like"/>
    <property type="match status" value="1"/>
</dbReference>
<dbReference type="CDD" id="cd18578">
    <property type="entry name" value="ABC_6TM_Pgp_ABCB1_D2_like"/>
    <property type="match status" value="1"/>
</dbReference>
<feature type="transmembrane region" description="Helical" evidence="8">
    <location>
        <begin position="1049"/>
        <end position="1070"/>
    </location>
</feature>
<feature type="transmembrane region" description="Helical" evidence="8">
    <location>
        <begin position="832"/>
        <end position="857"/>
    </location>
</feature>
<comment type="subcellular location">
    <subcellularLocation>
        <location evidence="1">Membrane</location>
        <topology evidence="1">Multi-pass membrane protein</topology>
    </subcellularLocation>
</comment>
<feature type="region of interest" description="Disordered" evidence="7">
    <location>
        <begin position="707"/>
        <end position="744"/>
    </location>
</feature>
<accession>A0ABR2V1Z4</accession>
<dbReference type="Proteomes" id="UP001408356">
    <property type="component" value="Unassembled WGS sequence"/>
</dbReference>
<evidence type="ECO:0000256" key="8">
    <source>
        <dbReference type="SAM" id="Phobius"/>
    </source>
</evidence>
<dbReference type="Pfam" id="PF00005">
    <property type="entry name" value="ABC_tran"/>
    <property type="match status" value="2"/>
</dbReference>
<sequence length="1358" mass="147451">MEGTRGGPGTSDSSLVTPAHMVPIDRTEAGGSPAKDNTSSVASASGIESEKTTNQKAATGSGLSITHLAVAEKTVDDQLPNMPGPVDRDARFALLTEDEEQVLQTQLSSLEVTGSFFKLYRYADIWDYLITAISVPCAIAAGAALPLLSVLFGQLATAFQLVANDAIAYDDFMSRLTQNVLFYVYIGVAEFGVIYISTAGFTYTGERIAQKIREEYLRAILRQNIGYFENLGAGEITTRITADTNLIQDGISQKVGLTLTAVATFVSSIIIAYIIDWKLALICTPSILCLVGAMSFGYRFVVKFTSRALQSYGIGAGVAGELISSIQTVTAFGNHERLAEQYDMHLRAAEKYGVRMQIIQAVMGSSLGPIMYMTQGLALWQGSRYLVEGEISVGQILTVSMAIINGSFSLGSLAPNAQAFTSAVAASAKIYSTIDRQSPLDPSSKEGRTLDHIEGSVELRNIKHVYPSRPEAAVLDGVSLIFPAGRTTALVGPSGSGKSTVVSLIERFYNPVRGEIFLDGHNIQSLNLRWLRQQMSLVSQEPILFSTTIFENIKFGLIGTPFEKEPDDKLHELIEKAAKMANAHNFITSLPRGYQTPVGEQGFLLSGGQKQRVAIARAIVSDPKILLLDEATSALDSKSEAVVQAALEKAAEGRTTIVIAHRLSTIKSAHNIVVLAEGDIVEQGTHDELLSANGMYSKLVKAQRLHEDKSAQAMEEEEGDATVNREAADDFVSTEKASNDDLTDKSERIDETLKALAEPQGKKQSHLGTLLSLIKFIASFNRPELKMMIVGIIFVVISGGGQPAQSLVYSKAIATLSMASSLHDQIRHETNLWALLLLVLGIVTWFTNSVHLIIFGVGSEKMIRRARDQAFKTMLRQDISFFDRDENSTGALLSFLSTETKHLAGISGVTLSTILILVTWLSAALVIALALGWKLALVCIAIVPLVLCCGFYRVSMLANFQAHSKQAYEASASYACEVISAIRTVASLCREDHVLATYHRQLALQRRASLFPSLKSSLFYALSQGVYFLSTSLAFWYGGSLLGKHEYSIFQFFVCFTQIIFSVNAAGSIFSNAPDMAKAKSAAADFKKLFDRTPAIDVWSDEGEKIKSAEGTIEFRNVDFRYPTRPAQKVLSDLSFTVKPGQYAALVGASGCGKSTTIALIERFYDVLSGGIYVDGKNISSLNVNSYRSHLALVSQEPVLYQGTIRENILLGSHASEVTEDAIIRACKESNIYDLVLSLPDGLNTMVGSKGNMVSGGQKQRIAIARALLRNPKVLLLDEATSALDSESEEVVQTALDAAARGRTTIAVAHRLSTIQKADVIFVLDQGHIVESGTHHELIRSRGRYFELVKRQSVERSS</sequence>
<dbReference type="InterPro" id="IPR003439">
    <property type="entry name" value="ABC_transporter-like_ATP-bd"/>
</dbReference>
<feature type="transmembrane region" description="Helical" evidence="8">
    <location>
        <begin position="1017"/>
        <end position="1037"/>
    </location>
</feature>
<feature type="transmembrane region" description="Helical" evidence="8">
    <location>
        <begin position="903"/>
        <end position="929"/>
    </location>
</feature>
<dbReference type="Gene3D" id="1.20.1560.10">
    <property type="entry name" value="ABC transporter type 1, transmembrane domain"/>
    <property type="match status" value="1"/>
</dbReference>
<evidence type="ECO:0000259" key="10">
    <source>
        <dbReference type="PROSITE" id="PS50929"/>
    </source>
</evidence>
<feature type="transmembrane region" description="Helical" evidence="8">
    <location>
        <begin position="128"/>
        <end position="152"/>
    </location>
</feature>
<keyword evidence="6 8" id="KW-0472">Membrane</keyword>
<evidence type="ECO:0000313" key="12">
    <source>
        <dbReference type="Proteomes" id="UP001408356"/>
    </source>
</evidence>
<keyword evidence="12" id="KW-1185">Reference proteome</keyword>
<evidence type="ECO:0000256" key="5">
    <source>
        <dbReference type="ARBA" id="ARBA00022989"/>
    </source>
</evidence>
<keyword evidence="11" id="KW-0378">Hydrolase</keyword>
<organism evidence="11 12">
    <name type="scientific">Seiridium unicorne</name>
    <dbReference type="NCBI Taxonomy" id="138068"/>
    <lineage>
        <taxon>Eukaryota</taxon>
        <taxon>Fungi</taxon>
        <taxon>Dikarya</taxon>
        <taxon>Ascomycota</taxon>
        <taxon>Pezizomycotina</taxon>
        <taxon>Sordariomycetes</taxon>
        <taxon>Xylariomycetidae</taxon>
        <taxon>Amphisphaeriales</taxon>
        <taxon>Sporocadaceae</taxon>
        <taxon>Seiridium</taxon>
    </lineage>
</organism>
<dbReference type="InterPro" id="IPR003593">
    <property type="entry name" value="AAA+_ATPase"/>
</dbReference>
<dbReference type="PANTHER" id="PTHR43394">
    <property type="entry name" value="ATP-DEPENDENT PERMEASE MDL1, MITOCHONDRIAL"/>
    <property type="match status" value="1"/>
</dbReference>
<gene>
    <name evidence="11" type="ORF">SUNI508_00977</name>
</gene>
<keyword evidence="2 8" id="KW-0812">Transmembrane</keyword>
<evidence type="ECO:0000256" key="6">
    <source>
        <dbReference type="ARBA" id="ARBA00023136"/>
    </source>
</evidence>
<dbReference type="PANTHER" id="PTHR43394:SF1">
    <property type="entry name" value="ATP-BINDING CASSETTE SUB-FAMILY B MEMBER 10, MITOCHONDRIAL"/>
    <property type="match status" value="1"/>
</dbReference>
<dbReference type="InterPro" id="IPR036640">
    <property type="entry name" value="ABC1_TM_sf"/>
</dbReference>
<feature type="domain" description="ABC transmembrane type-1" evidence="10">
    <location>
        <begin position="789"/>
        <end position="1078"/>
    </location>
</feature>
<evidence type="ECO:0000256" key="2">
    <source>
        <dbReference type="ARBA" id="ARBA00022692"/>
    </source>
</evidence>
<feature type="transmembrane region" description="Helical" evidence="8">
    <location>
        <begin position="935"/>
        <end position="955"/>
    </location>
</feature>
<dbReference type="Gene3D" id="3.40.50.300">
    <property type="entry name" value="P-loop containing nucleotide triphosphate hydrolases"/>
    <property type="match status" value="2"/>
</dbReference>
<comment type="caution">
    <text evidence="11">The sequence shown here is derived from an EMBL/GenBank/DDBJ whole genome shotgun (WGS) entry which is preliminary data.</text>
</comment>
<name>A0ABR2V1Z4_9PEZI</name>
<dbReference type="PROSITE" id="PS50929">
    <property type="entry name" value="ABC_TM1F"/>
    <property type="match status" value="2"/>
</dbReference>
<feature type="transmembrane region" description="Helical" evidence="8">
    <location>
        <begin position="255"/>
        <end position="273"/>
    </location>
</feature>
<feature type="transmembrane region" description="Helical" evidence="8">
    <location>
        <begin position="785"/>
        <end position="801"/>
    </location>
</feature>
<dbReference type="InterPro" id="IPR011527">
    <property type="entry name" value="ABC1_TM_dom"/>
</dbReference>
<evidence type="ECO:0000256" key="4">
    <source>
        <dbReference type="ARBA" id="ARBA00022840"/>
    </source>
</evidence>
<dbReference type="InterPro" id="IPR027417">
    <property type="entry name" value="P-loop_NTPase"/>
</dbReference>
<feature type="region of interest" description="Disordered" evidence="7">
    <location>
        <begin position="1"/>
        <end position="59"/>
    </location>
</feature>